<dbReference type="InterPro" id="IPR019494">
    <property type="entry name" value="FIST_C"/>
</dbReference>
<protein>
    <recommendedName>
        <fullName evidence="6">Histidine kinase</fullName>
    </recommendedName>
</protein>
<dbReference type="STRING" id="1705562.AMS69_15970"/>
<dbReference type="Pfam" id="PF08495">
    <property type="entry name" value="FIST"/>
    <property type="match status" value="1"/>
</dbReference>
<sequence>MPSQSDARTAVATGTSVATAGKRAGREATRTARDRLDAERVDFCQVFASSTFDPEAVLAGVNALVDDETAVVGCTASGTFTEAGAMDTGVAVTLVTSDSFRFDTALAAGLSDNTRGTVRDAVRSLPGNVEEPYQSAIVLHDGLAGVGEQLSLSVQRRLGPYVEFAGGAASDGLRMESTPVFCDESVVEDAVVLVLVSGEKRPIITVNHGHSPISKPWEVTDVSGNVVHELNGEPAFEVWKDAVRDHAAETSAVAVDDVPVGSAQLRKLMVAYLFGIDQGDTYKIRWPRTAIEETGALQFAVDIPEGTVLRIMHGDRADQITSAEQAAADAVSLCDGNIAGAFVYDCACRQILFDDAFSSAVDRITATLSAPVAGFETYGELCMQAGQLSGFHNTTTVLFALPE</sequence>
<comment type="caution">
    <text evidence="4">The sequence shown here is derived from an EMBL/GenBank/DDBJ whole genome shotgun (WGS) entry which is preliminary data.</text>
</comment>
<feature type="region of interest" description="Disordered" evidence="1">
    <location>
        <begin position="1"/>
        <end position="31"/>
    </location>
</feature>
<evidence type="ECO:0000313" key="4">
    <source>
        <dbReference type="EMBL" id="KOX92041.1"/>
    </source>
</evidence>
<dbReference type="EMBL" id="LIUF01000005">
    <property type="protein sequence ID" value="KOX92041.1"/>
    <property type="molecule type" value="Genomic_DNA"/>
</dbReference>
<dbReference type="InterPro" id="IPR013702">
    <property type="entry name" value="FIST_domain_N"/>
</dbReference>
<dbReference type="SMART" id="SM00897">
    <property type="entry name" value="FIST"/>
    <property type="match status" value="1"/>
</dbReference>
<feature type="compositionally biased region" description="Low complexity" evidence="1">
    <location>
        <begin position="9"/>
        <end position="21"/>
    </location>
</feature>
<dbReference type="PATRIC" id="fig|1705562.3.peg.4100"/>
<dbReference type="PANTHER" id="PTHR40252">
    <property type="entry name" value="BLR0328 PROTEIN"/>
    <property type="match status" value="1"/>
</dbReference>
<evidence type="ECO:0000313" key="5">
    <source>
        <dbReference type="Proteomes" id="UP000037729"/>
    </source>
</evidence>
<evidence type="ECO:0000259" key="3">
    <source>
        <dbReference type="SMART" id="SM01204"/>
    </source>
</evidence>
<feature type="domain" description="FIST C-domain" evidence="3">
    <location>
        <begin position="235"/>
        <end position="384"/>
    </location>
</feature>
<dbReference type="PANTHER" id="PTHR40252:SF2">
    <property type="entry name" value="BLR0328 PROTEIN"/>
    <property type="match status" value="1"/>
</dbReference>
<keyword evidence="5" id="KW-1185">Reference proteome</keyword>
<evidence type="ECO:0008006" key="6">
    <source>
        <dbReference type="Google" id="ProtNLM"/>
    </source>
</evidence>
<dbReference type="Pfam" id="PF10442">
    <property type="entry name" value="FIST_C"/>
    <property type="match status" value="1"/>
</dbReference>
<organism evidence="4 5">
    <name type="scientific">Haloarcula rubripromontorii</name>
    <dbReference type="NCBI Taxonomy" id="1705562"/>
    <lineage>
        <taxon>Archaea</taxon>
        <taxon>Methanobacteriati</taxon>
        <taxon>Methanobacteriota</taxon>
        <taxon>Stenosarchaea group</taxon>
        <taxon>Halobacteria</taxon>
        <taxon>Halobacteriales</taxon>
        <taxon>Haloarculaceae</taxon>
        <taxon>Haloarcula</taxon>
    </lineage>
</organism>
<reference evidence="4 5" key="1">
    <citation type="submission" date="2015-08" db="EMBL/GenBank/DDBJ databases">
        <title>Genomes of Isolates from Cabo Rojo, PR.</title>
        <authorList>
            <person name="Sanchez-Nieves R.L."/>
            <person name="Montalvo-Rodriguez R."/>
        </authorList>
    </citation>
    <scope>NUCLEOTIDE SEQUENCE [LARGE SCALE GENOMIC DNA]</scope>
    <source>
        <strain evidence="4 5">SL3</strain>
    </source>
</reference>
<dbReference type="SMART" id="SM01204">
    <property type="entry name" value="FIST_C"/>
    <property type="match status" value="1"/>
</dbReference>
<dbReference type="OrthoDB" id="140075at2157"/>
<name>A0A0M9AJR0_9EURY</name>
<gene>
    <name evidence="4" type="ORF">AMS69_15970</name>
</gene>
<dbReference type="RefSeq" id="WP_053969061.1">
    <property type="nucleotide sequence ID" value="NZ_LIUF01000005.1"/>
</dbReference>
<evidence type="ECO:0000259" key="2">
    <source>
        <dbReference type="SMART" id="SM00897"/>
    </source>
</evidence>
<dbReference type="Proteomes" id="UP000037729">
    <property type="component" value="Unassembled WGS sequence"/>
</dbReference>
<feature type="domain" description="FIST" evidence="2">
    <location>
        <begin position="40"/>
        <end position="234"/>
    </location>
</feature>
<dbReference type="AlphaFoldDB" id="A0A0M9AJR0"/>
<proteinExistence type="predicted"/>
<evidence type="ECO:0000256" key="1">
    <source>
        <dbReference type="SAM" id="MobiDB-lite"/>
    </source>
</evidence>
<accession>A0A0M9AJR0</accession>